<dbReference type="EMBL" id="JAAAXJ010000020">
    <property type="protein sequence ID" value="NBJ26847.1"/>
    <property type="molecule type" value="Genomic_DNA"/>
</dbReference>
<name>A0ABW9Z2D2_9HYPH</name>
<evidence type="ECO:0000313" key="1">
    <source>
        <dbReference type="EMBL" id="NBJ26847.1"/>
    </source>
</evidence>
<reference evidence="1 2" key="1">
    <citation type="submission" date="2020-01" db="EMBL/GenBank/DDBJ databases">
        <title>Microvirga sp. nov., an arsenate reduction bacterium isolated from Tibet hotspring sediments.</title>
        <authorList>
            <person name="Yuan C.-G."/>
        </authorList>
    </citation>
    <scope>NUCLEOTIDE SEQUENCE [LARGE SCALE GENOMIC DNA]</scope>
    <source>
        <strain evidence="1 2">SYSU G3D203</strain>
    </source>
</reference>
<gene>
    <name evidence="1" type="ORF">GR303_21145</name>
</gene>
<dbReference type="Proteomes" id="UP000818323">
    <property type="component" value="Unassembled WGS sequence"/>
</dbReference>
<proteinExistence type="predicted"/>
<evidence type="ECO:0000313" key="2">
    <source>
        <dbReference type="Proteomes" id="UP000818323"/>
    </source>
</evidence>
<keyword evidence="2" id="KW-1185">Reference proteome</keyword>
<sequence>MSLMTTLRRWWSSRQARKELACLSIHEHATLARDLGLSSDQLDRMAAHGARGGADLHRFLDAMGLAPEWLELTRPTVLREMSIVCSACPVARLCRRDLERGWAPAVRRYCPNIMTIDAILAERSRLHRRGRPLSQLIAEGVTVLADR</sequence>
<protein>
    <submittedName>
        <fullName evidence="1">Uncharacterized protein</fullName>
    </submittedName>
</protein>
<dbReference type="RefSeq" id="WP_161725672.1">
    <property type="nucleotide sequence ID" value="NZ_JAAAXI010000023.1"/>
</dbReference>
<organism evidence="1 2">
    <name type="scientific">Microvirga arsenatis</name>
    <dbReference type="NCBI Taxonomy" id="2692265"/>
    <lineage>
        <taxon>Bacteria</taxon>
        <taxon>Pseudomonadati</taxon>
        <taxon>Pseudomonadota</taxon>
        <taxon>Alphaproteobacteria</taxon>
        <taxon>Hyphomicrobiales</taxon>
        <taxon>Methylobacteriaceae</taxon>
        <taxon>Microvirga</taxon>
    </lineage>
</organism>
<accession>A0ABW9Z2D2</accession>
<comment type="caution">
    <text evidence="1">The sequence shown here is derived from an EMBL/GenBank/DDBJ whole genome shotgun (WGS) entry which is preliminary data.</text>
</comment>